<organism evidence="2 3">
    <name type="scientific">Punica granatum</name>
    <name type="common">Pomegranate</name>
    <dbReference type="NCBI Taxonomy" id="22663"/>
    <lineage>
        <taxon>Eukaryota</taxon>
        <taxon>Viridiplantae</taxon>
        <taxon>Streptophyta</taxon>
        <taxon>Embryophyta</taxon>
        <taxon>Tracheophyta</taxon>
        <taxon>Spermatophyta</taxon>
        <taxon>Magnoliopsida</taxon>
        <taxon>eudicotyledons</taxon>
        <taxon>Gunneridae</taxon>
        <taxon>Pentapetalae</taxon>
        <taxon>rosids</taxon>
        <taxon>malvids</taxon>
        <taxon>Myrtales</taxon>
        <taxon>Lythraceae</taxon>
        <taxon>Punica</taxon>
    </lineage>
</organism>
<proteinExistence type="predicted"/>
<evidence type="ECO:0000256" key="1">
    <source>
        <dbReference type="SAM" id="MobiDB-lite"/>
    </source>
</evidence>
<sequence>MTTEAVAGTKRVLLMIFGYLLSSSTQSKRGKLSAPHFGPPAPTEDFRRRLGTLFAIGKTEANRRAQSHGLRKKSMVHRERWRGANGPPRKAEGSHRKNRQTRNPKNSGAGTAALFIIGSLKHQKVPNM</sequence>
<feature type="region of interest" description="Disordered" evidence="1">
    <location>
        <begin position="25"/>
        <end position="45"/>
    </location>
</feature>
<comment type="caution">
    <text evidence="2">The sequence shown here is derived from an EMBL/GenBank/DDBJ whole genome shotgun (WGS) entry which is preliminary data.</text>
</comment>
<gene>
    <name evidence="2" type="ORF">CDL15_Pgr008078</name>
</gene>
<accession>A0A218Y384</accession>
<feature type="compositionally biased region" description="Basic residues" evidence="1">
    <location>
        <begin position="65"/>
        <end position="75"/>
    </location>
</feature>
<protein>
    <submittedName>
        <fullName evidence="2">Uncharacterized protein</fullName>
    </submittedName>
</protein>
<dbReference type="Proteomes" id="UP000197138">
    <property type="component" value="Unassembled WGS sequence"/>
</dbReference>
<reference evidence="3" key="1">
    <citation type="journal article" date="2017" name="Plant J.">
        <title>The pomegranate (Punica granatum L.) genome and the genomics of punicalagin biosynthesis.</title>
        <authorList>
            <person name="Qin G."/>
            <person name="Xu C."/>
            <person name="Ming R."/>
            <person name="Tang H."/>
            <person name="Guyot R."/>
            <person name="Kramer E.M."/>
            <person name="Hu Y."/>
            <person name="Yi X."/>
            <person name="Qi Y."/>
            <person name="Xu X."/>
            <person name="Gao Z."/>
            <person name="Pan H."/>
            <person name="Jian J."/>
            <person name="Tian Y."/>
            <person name="Yue Z."/>
            <person name="Xu Y."/>
        </authorList>
    </citation>
    <scope>NUCLEOTIDE SEQUENCE [LARGE SCALE GENOMIC DNA]</scope>
    <source>
        <strain evidence="3">cv. Dabenzi</strain>
    </source>
</reference>
<evidence type="ECO:0000313" key="2">
    <source>
        <dbReference type="EMBL" id="OWM91518.1"/>
    </source>
</evidence>
<dbReference type="AlphaFoldDB" id="A0A218Y384"/>
<dbReference type="EMBL" id="MTKT01000205">
    <property type="protein sequence ID" value="OWM91518.1"/>
    <property type="molecule type" value="Genomic_DNA"/>
</dbReference>
<feature type="region of interest" description="Disordered" evidence="1">
    <location>
        <begin position="61"/>
        <end position="111"/>
    </location>
</feature>
<name>A0A218Y384_PUNGR</name>
<evidence type="ECO:0000313" key="3">
    <source>
        <dbReference type="Proteomes" id="UP000197138"/>
    </source>
</evidence>